<keyword evidence="2" id="KW-0560">Oxidoreductase</keyword>
<evidence type="ECO:0000259" key="3">
    <source>
        <dbReference type="SMART" id="SM01329"/>
    </source>
</evidence>
<comment type="similarity">
    <text evidence="1">Belongs to the isocitrate and isopropylmalate dehydrogenases family.</text>
</comment>
<evidence type="ECO:0000313" key="5">
    <source>
        <dbReference type="Proteomes" id="UP001189429"/>
    </source>
</evidence>
<keyword evidence="5" id="KW-1185">Reference proteome</keyword>
<comment type="caution">
    <text evidence="4">The sequence shown here is derived from an EMBL/GenBank/DDBJ whole genome shotgun (WGS) entry which is preliminary data.</text>
</comment>
<reference evidence="4" key="1">
    <citation type="submission" date="2023-10" db="EMBL/GenBank/DDBJ databases">
        <authorList>
            <person name="Chen Y."/>
            <person name="Shah S."/>
            <person name="Dougan E. K."/>
            <person name="Thang M."/>
            <person name="Chan C."/>
        </authorList>
    </citation>
    <scope>NUCLEOTIDE SEQUENCE [LARGE SCALE GENOMIC DNA]</scope>
</reference>
<protein>
    <recommendedName>
        <fullName evidence="3">Isopropylmalate dehydrogenase-like domain-containing protein</fullName>
    </recommendedName>
</protein>
<dbReference type="SUPFAM" id="SSF53659">
    <property type="entry name" value="Isocitrate/Isopropylmalate dehydrogenase-like"/>
    <property type="match status" value="1"/>
</dbReference>
<dbReference type="InterPro" id="IPR024084">
    <property type="entry name" value="IsoPropMal-DH-like_dom"/>
</dbReference>
<feature type="domain" description="Isopropylmalate dehydrogenase-like" evidence="3">
    <location>
        <begin position="54"/>
        <end position="381"/>
    </location>
</feature>
<evidence type="ECO:0000256" key="1">
    <source>
        <dbReference type="ARBA" id="ARBA00007769"/>
    </source>
</evidence>
<dbReference type="SMART" id="SM01329">
    <property type="entry name" value="Iso_dh"/>
    <property type="match status" value="1"/>
</dbReference>
<sequence length="399" mass="42004">MAPRPCRSGLLPPRALCHGPRRGAAARWGPRLRRELAGATRCSASLATGWAPSSSAAKHVLAATGVEFDYEEMAYGRCLQEASGCAVTEEHLQAIERIGCVLKGPIEVPSGEQADGIVELRGRRFTSANQALRKLLSLYANVRPARNLGGIGAKFPGTDIVVVRENTEGMYVGEEAWEGGEPGRSAVATRRITREGSLRVARFAFTFAERHGRRLVTAAHKANVLRLSDGLFLECCRQVAKEFPGIEYSEQLCDSLLTAMVLEPQKWDVIVCENLYGDLVSDLAAGLVGGLGLAPSALFGSGSTAIFEPAHGSAPDIAGKPAGLVNPSSMLLSAAMLLGHVGEEDAQQRLVDALEAVIAEGQFVTRDLGGSSGTQAMAQAAAAKLMPPSGGSHPAAARL</sequence>
<dbReference type="InterPro" id="IPR019818">
    <property type="entry name" value="IsoCit/isopropylmalate_DH_CS"/>
</dbReference>
<gene>
    <name evidence="4" type="ORF">PCOR1329_LOCUS45203</name>
</gene>
<dbReference type="PROSITE" id="PS00470">
    <property type="entry name" value="IDH_IMDH"/>
    <property type="match status" value="1"/>
</dbReference>
<dbReference type="PANTHER" id="PTHR11835:SF34">
    <property type="entry name" value="ISOCITRATE DEHYDROGENASE [NAD] SUBUNIT ALPHA, MITOCHONDRIAL"/>
    <property type="match status" value="1"/>
</dbReference>
<accession>A0ABN9U5N0</accession>
<dbReference type="Pfam" id="PF00180">
    <property type="entry name" value="Iso_dh"/>
    <property type="match status" value="1"/>
</dbReference>
<dbReference type="Proteomes" id="UP001189429">
    <property type="component" value="Unassembled WGS sequence"/>
</dbReference>
<proteinExistence type="inferred from homology"/>
<evidence type="ECO:0000256" key="2">
    <source>
        <dbReference type="ARBA" id="ARBA00023002"/>
    </source>
</evidence>
<evidence type="ECO:0000313" key="4">
    <source>
        <dbReference type="EMBL" id="CAK0853862.1"/>
    </source>
</evidence>
<dbReference type="EMBL" id="CAUYUJ010015432">
    <property type="protein sequence ID" value="CAK0853862.1"/>
    <property type="molecule type" value="Genomic_DNA"/>
</dbReference>
<dbReference type="PANTHER" id="PTHR11835">
    <property type="entry name" value="DECARBOXYLATING DEHYDROGENASES-ISOCITRATE, ISOPROPYLMALATE, TARTRATE"/>
    <property type="match status" value="1"/>
</dbReference>
<organism evidence="4 5">
    <name type="scientific">Prorocentrum cordatum</name>
    <dbReference type="NCBI Taxonomy" id="2364126"/>
    <lineage>
        <taxon>Eukaryota</taxon>
        <taxon>Sar</taxon>
        <taxon>Alveolata</taxon>
        <taxon>Dinophyceae</taxon>
        <taxon>Prorocentrales</taxon>
        <taxon>Prorocentraceae</taxon>
        <taxon>Prorocentrum</taxon>
    </lineage>
</organism>
<dbReference type="Gene3D" id="3.40.718.10">
    <property type="entry name" value="Isopropylmalate Dehydrogenase"/>
    <property type="match status" value="1"/>
</dbReference>
<name>A0ABN9U5N0_9DINO</name>